<evidence type="ECO:0000313" key="3">
    <source>
        <dbReference type="Proteomes" id="UP000190044"/>
    </source>
</evidence>
<keyword evidence="3" id="KW-1185">Reference proteome</keyword>
<protein>
    <submittedName>
        <fullName evidence="2">Uncharacterized protein</fullName>
    </submittedName>
</protein>
<proteinExistence type="predicted"/>
<name>A0A1T5BR30_9SPHN</name>
<gene>
    <name evidence="2" type="ORF">SAMN06295937_100752</name>
</gene>
<sequence length="36" mass="4027">MSTLLEYAAAFLGGVVVTLGVLGFMLWRTARNLRLW</sequence>
<dbReference type="AlphaFoldDB" id="A0A1T5BR30"/>
<evidence type="ECO:0000313" key="2">
    <source>
        <dbReference type="EMBL" id="SKB49340.1"/>
    </source>
</evidence>
<keyword evidence="1" id="KW-1133">Transmembrane helix</keyword>
<keyword evidence="1" id="KW-0472">Membrane</keyword>
<organism evidence="2 3">
    <name type="scientific">Sphingopyxis flava</name>
    <dbReference type="NCBI Taxonomy" id="1507287"/>
    <lineage>
        <taxon>Bacteria</taxon>
        <taxon>Pseudomonadati</taxon>
        <taxon>Pseudomonadota</taxon>
        <taxon>Alphaproteobacteria</taxon>
        <taxon>Sphingomonadales</taxon>
        <taxon>Sphingomonadaceae</taxon>
        <taxon>Sphingopyxis</taxon>
    </lineage>
</organism>
<reference evidence="3" key="1">
    <citation type="submission" date="2017-02" db="EMBL/GenBank/DDBJ databases">
        <authorList>
            <person name="Varghese N."/>
            <person name="Submissions S."/>
        </authorList>
    </citation>
    <scope>NUCLEOTIDE SEQUENCE [LARGE SCALE GENOMIC DNA]</scope>
    <source>
        <strain evidence="3">R11H</strain>
    </source>
</reference>
<feature type="transmembrane region" description="Helical" evidence="1">
    <location>
        <begin position="6"/>
        <end position="27"/>
    </location>
</feature>
<evidence type="ECO:0000256" key="1">
    <source>
        <dbReference type="SAM" id="Phobius"/>
    </source>
</evidence>
<dbReference type="EMBL" id="FUYP01000007">
    <property type="protein sequence ID" value="SKB49340.1"/>
    <property type="molecule type" value="Genomic_DNA"/>
</dbReference>
<keyword evidence="1" id="KW-0812">Transmembrane</keyword>
<accession>A0A1T5BR30</accession>
<dbReference type="Proteomes" id="UP000190044">
    <property type="component" value="Unassembled WGS sequence"/>
</dbReference>